<dbReference type="PIRSF" id="PIRSF001467">
    <property type="entry name" value="Peptidylpro_ismrse"/>
    <property type="match status" value="1"/>
</dbReference>
<sequence length="182" mass="19916">MKYKIISLLVLIIFIHGCSLLKGKPEMAVESEVIEELVVISTNKGIIKLELYPEAAPETVANFKKLINTEFYDGLTFHRYVSGFVIQGGCPDGTGTGGPGWSIPGEFQNVELSQKMPKHRKGVLAMARSQDPDSAGSQFYICLATASHLDGSYTSFGSVIEGIEVVDELRQGDVMETVRLEE</sequence>
<evidence type="ECO:0000313" key="5">
    <source>
        <dbReference type="EMBL" id="SVA86076.1"/>
    </source>
</evidence>
<accession>A0A381Z9V3</accession>
<dbReference type="SUPFAM" id="SSF50891">
    <property type="entry name" value="Cyclophilin-like"/>
    <property type="match status" value="1"/>
</dbReference>
<dbReference type="InterPro" id="IPR002130">
    <property type="entry name" value="Cyclophilin-type_PPIase_dom"/>
</dbReference>
<dbReference type="Pfam" id="PF00160">
    <property type="entry name" value="Pro_isomerase"/>
    <property type="match status" value="1"/>
</dbReference>
<dbReference type="PROSITE" id="PS50072">
    <property type="entry name" value="CSA_PPIASE_2"/>
    <property type="match status" value="1"/>
</dbReference>
<dbReference type="InterPro" id="IPR044666">
    <property type="entry name" value="Cyclophilin_A-like"/>
</dbReference>
<dbReference type="AlphaFoldDB" id="A0A381Z9V3"/>
<gene>
    <name evidence="5" type="ORF">METZ01_LOCUS138930</name>
</gene>
<dbReference type="PANTHER" id="PTHR45625">
    <property type="entry name" value="PEPTIDYL-PROLYL CIS-TRANS ISOMERASE-RELATED"/>
    <property type="match status" value="1"/>
</dbReference>
<dbReference type="EC" id="5.2.1.8" evidence="1"/>
<evidence type="ECO:0000256" key="2">
    <source>
        <dbReference type="ARBA" id="ARBA00023110"/>
    </source>
</evidence>
<dbReference type="PANTHER" id="PTHR45625:SF4">
    <property type="entry name" value="PEPTIDYLPROLYL ISOMERASE DOMAIN AND WD REPEAT-CONTAINING PROTEIN 1"/>
    <property type="match status" value="1"/>
</dbReference>
<name>A0A381Z9V3_9ZZZZ</name>
<dbReference type="EMBL" id="UINC01020514">
    <property type="protein sequence ID" value="SVA86076.1"/>
    <property type="molecule type" value="Genomic_DNA"/>
</dbReference>
<protein>
    <recommendedName>
        <fullName evidence="1">peptidylprolyl isomerase</fullName>
        <ecNumber evidence="1">5.2.1.8</ecNumber>
    </recommendedName>
</protein>
<evidence type="ECO:0000256" key="3">
    <source>
        <dbReference type="ARBA" id="ARBA00023235"/>
    </source>
</evidence>
<feature type="domain" description="PPIase cyclophilin-type" evidence="4">
    <location>
        <begin position="34"/>
        <end position="182"/>
    </location>
</feature>
<keyword evidence="3" id="KW-0413">Isomerase</keyword>
<dbReference type="GO" id="GO:0003755">
    <property type="term" value="F:peptidyl-prolyl cis-trans isomerase activity"/>
    <property type="evidence" value="ECO:0007669"/>
    <property type="project" value="UniProtKB-KW"/>
</dbReference>
<organism evidence="5">
    <name type="scientific">marine metagenome</name>
    <dbReference type="NCBI Taxonomy" id="408172"/>
    <lineage>
        <taxon>unclassified sequences</taxon>
        <taxon>metagenomes</taxon>
        <taxon>ecological metagenomes</taxon>
    </lineage>
</organism>
<dbReference type="CDD" id="cd00317">
    <property type="entry name" value="cyclophilin"/>
    <property type="match status" value="1"/>
</dbReference>
<evidence type="ECO:0000259" key="4">
    <source>
        <dbReference type="PROSITE" id="PS50072"/>
    </source>
</evidence>
<reference evidence="5" key="1">
    <citation type="submission" date="2018-05" db="EMBL/GenBank/DDBJ databases">
        <authorList>
            <person name="Lanie J.A."/>
            <person name="Ng W.-L."/>
            <person name="Kazmierczak K.M."/>
            <person name="Andrzejewski T.M."/>
            <person name="Davidsen T.M."/>
            <person name="Wayne K.J."/>
            <person name="Tettelin H."/>
            <person name="Glass J.I."/>
            <person name="Rusch D."/>
            <person name="Podicherti R."/>
            <person name="Tsui H.-C.T."/>
            <person name="Winkler M.E."/>
        </authorList>
    </citation>
    <scope>NUCLEOTIDE SEQUENCE</scope>
</reference>
<evidence type="ECO:0000256" key="1">
    <source>
        <dbReference type="ARBA" id="ARBA00013194"/>
    </source>
</evidence>
<dbReference type="InterPro" id="IPR024936">
    <property type="entry name" value="Cyclophilin-type_PPIase"/>
</dbReference>
<proteinExistence type="predicted"/>
<dbReference type="Gene3D" id="2.40.100.10">
    <property type="entry name" value="Cyclophilin-like"/>
    <property type="match status" value="1"/>
</dbReference>
<dbReference type="PRINTS" id="PR00153">
    <property type="entry name" value="CSAPPISMRASE"/>
</dbReference>
<dbReference type="InterPro" id="IPR029000">
    <property type="entry name" value="Cyclophilin-like_dom_sf"/>
</dbReference>
<keyword evidence="2" id="KW-0697">Rotamase</keyword>